<evidence type="ECO:0000313" key="3">
    <source>
        <dbReference type="EMBL" id="VVJ25212.1"/>
    </source>
</evidence>
<proteinExistence type="predicted"/>
<accession>A0A6I8M3R0</accession>
<dbReference type="InterPro" id="IPR041304">
    <property type="entry name" value="AbiTii"/>
</dbReference>
<feature type="region of interest" description="Disordered" evidence="1">
    <location>
        <begin position="349"/>
        <end position="375"/>
    </location>
</feature>
<protein>
    <recommendedName>
        <fullName evidence="2">AbiTii domain-containing protein</fullName>
    </recommendedName>
</protein>
<sequence length="375" mass="41062">MTLTRRDAALALAEEILSDIELSRLPPPQIVRKASRLARLSDDVDAIDWLSQEVSGFEIKDDRLTPSGIRAAKLSRREATFDKEEGRQTYWSSSLNELQASIDSGKIHLEAARDRDLSISSANPQQVVEPPPGNARERMEITESIRHGEEILGRIVGAVYLYVSSKEIELRFGAAVEDAFTTVRNEVDSRIAQLTPSAATKLSAAFENASSGNPEHWANAASACRRLLKAIADELRQPGEPIDGRPMTDDRYINRLIDWIANQNAVGNTLRDVVTADLQDFGKRIDAFDDAGHKGAHAEVSKYEASRFITGAYLLIGDILRLWAEVKSASADVQTKTTITATAEVVQPDPAYRDVAAGPDSPPNSPVFRPGQTSS</sequence>
<dbReference type="AlphaFoldDB" id="A0A6I8M3R0"/>
<dbReference type="EMBL" id="CABVGP010000004">
    <property type="protein sequence ID" value="VVJ25212.1"/>
    <property type="molecule type" value="Genomic_DNA"/>
</dbReference>
<evidence type="ECO:0000313" key="4">
    <source>
        <dbReference type="Proteomes" id="UP000399805"/>
    </source>
</evidence>
<dbReference type="RefSeq" id="WP_155549825.1">
    <property type="nucleotide sequence ID" value="NZ_CABVGP010000004.1"/>
</dbReference>
<reference evidence="3 4" key="1">
    <citation type="submission" date="2019-09" db="EMBL/GenBank/DDBJ databases">
        <authorList>
            <person name="Leyn A S."/>
        </authorList>
    </citation>
    <scope>NUCLEOTIDE SEQUENCE [LARGE SCALE GENOMIC DNA]</scope>
    <source>
        <strain evidence="3">AA231_1</strain>
    </source>
</reference>
<evidence type="ECO:0000259" key="2">
    <source>
        <dbReference type="Pfam" id="PF18864"/>
    </source>
</evidence>
<keyword evidence="4" id="KW-1185">Reference proteome</keyword>
<dbReference type="Pfam" id="PF18864">
    <property type="entry name" value="AbiTii"/>
    <property type="match status" value="1"/>
</dbReference>
<evidence type="ECO:0000256" key="1">
    <source>
        <dbReference type="SAM" id="MobiDB-lite"/>
    </source>
</evidence>
<name>A0A6I8M3R0_9PSEU</name>
<feature type="domain" description="AbiTii" evidence="2">
    <location>
        <begin position="12"/>
        <end position="179"/>
    </location>
</feature>
<dbReference type="Proteomes" id="UP000399805">
    <property type="component" value="Unassembled WGS sequence"/>
</dbReference>
<organism evidence="3 4">
    <name type="scientific">Amycolatopsis camponoti</name>
    <dbReference type="NCBI Taxonomy" id="2606593"/>
    <lineage>
        <taxon>Bacteria</taxon>
        <taxon>Bacillati</taxon>
        <taxon>Actinomycetota</taxon>
        <taxon>Actinomycetes</taxon>
        <taxon>Pseudonocardiales</taxon>
        <taxon>Pseudonocardiaceae</taxon>
        <taxon>Amycolatopsis</taxon>
    </lineage>
</organism>
<gene>
    <name evidence="3" type="ORF">AA23TX_09956</name>
</gene>